<sequence length="80" mass="8668">MLQVSLGSGFGAQEYGLRASIKAAVAYDELCSGYVIQISFQPQAVVIEGRVPPAVARRARSVITEVAGPIAIWDRTFWLD</sequence>
<protein>
    <recommendedName>
        <fullName evidence="3">BON domain-containing protein</fullName>
    </recommendedName>
</protein>
<dbReference type="RefSeq" id="WP_244764185.1">
    <property type="nucleotide sequence ID" value="NZ_JALJCJ010000015.1"/>
</dbReference>
<dbReference type="Proteomes" id="UP001177080">
    <property type="component" value="Unassembled WGS sequence"/>
</dbReference>
<accession>A0ABT8XMS9</accession>
<dbReference type="EMBL" id="WHSC02000021">
    <property type="protein sequence ID" value="MDO6125038.1"/>
    <property type="molecule type" value="Genomic_DNA"/>
</dbReference>
<proteinExistence type="predicted"/>
<evidence type="ECO:0000313" key="1">
    <source>
        <dbReference type="EMBL" id="MDO6125038.1"/>
    </source>
</evidence>
<keyword evidence="2" id="KW-1185">Reference proteome</keyword>
<comment type="caution">
    <text evidence="1">The sequence shown here is derived from an EMBL/GenBank/DDBJ whole genome shotgun (WGS) entry which is preliminary data.</text>
</comment>
<evidence type="ECO:0000313" key="2">
    <source>
        <dbReference type="Proteomes" id="UP001177080"/>
    </source>
</evidence>
<gene>
    <name evidence="1" type="ORF">GB928_028030</name>
</gene>
<evidence type="ECO:0008006" key="3">
    <source>
        <dbReference type="Google" id="ProtNLM"/>
    </source>
</evidence>
<organism evidence="1 2">
    <name type="scientific">Shinella curvata</name>
    <dbReference type="NCBI Taxonomy" id="1817964"/>
    <lineage>
        <taxon>Bacteria</taxon>
        <taxon>Pseudomonadati</taxon>
        <taxon>Pseudomonadota</taxon>
        <taxon>Alphaproteobacteria</taxon>
        <taxon>Hyphomicrobiales</taxon>
        <taxon>Rhizobiaceae</taxon>
        <taxon>Shinella</taxon>
    </lineage>
</organism>
<name>A0ABT8XMS9_9HYPH</name>
<reference evidence="1" key="1">
    <citation type="submission" date="2022-04" db="EMBL/GenBank/DDBJ databases">
        <title>Shinella lacus sp. nov., a novel member of the genus Shinella from water.</title>
        <authorList>
            <person name="Deng Y."/>
        </authorList>
    </citation>
    <scope>NUCLEOTIDE SEQUENCE</scope>
    <source>
        <strain evidence="1">JCM 31239</strain>
    </source>
</reference>